<evidence type="ECO:0000259" key="2">
    <source>
        <dbReference type="Pfam" id="PF19099"/>
    </source>
</evidence>
<dbReference type="Proteomes" id="UP001596118">
    <property type="component" value="Unassembled WGS sequence"/>
</dbReference>
<protein>
    <submittedName>
        <fullName evidence="3">DUF5786 family protein</fullName>
    </submittedName>
</protein>
<accession>A0ABD5R406</accession>
<sequence length="58" mass="6253">MGFGSYDESEQGGQEVDADEDGAVNVHEHDHDGDVSVEGDADTDELVERLGAMKDDEE</sequence>
<gene>
    <name evidence="3" type="ORF">ACFPM1_13095</name>
</gene>
<reference evidence="3 4" key="1">
    <citation type="journal article" date="2019" name="Int. J. Syst. Evol. Microbiol.">
        <title>The Global Catalogue of Microorganisms (GCM) 10K type strain sequencing project: providing services to taxonomists for standard genome sequencing and annotation.</title>
        <authorList>
            <consortium name="The Broad Institute Genomics Platform"/>
            <consortium name="The Broad Institute Genome Sequencing Center for Infectious Disease"/>
            <person name="Wu L."/>
            <person name="Ma J."/>
        </authorList>
    </citation>
    <scope>NUCLEOTIDE SEQUENCE [LARGE SCALE GENOMIC DNA]</scope>
    <source>
        <strain evidence="3 4">CGMCC 1.12124</strain>
    </source>
</reference>
<proteinExistence type="predicted"/>
<dbReference type="Pfam" id="PF19099">
    <property type="entry name" value="DUF5786"/>
    <property type="match status" value="1"/>
</dbReference>
<organism evidence="3 4">
    <name type="scientific">Halorubrum rubrum</name>
    <dbReference type="NCBI Taxonomy" id="1126240"/>
    <lineage>
        <taxon>Archaea</taxon>
        <taxon>Methanobacteriati</taxon>
        <taxon>Methanobacteriota</taxon>
        <taxon>Stenosarchaea group</taxon>
        <taxon>Halobacteria</taxon>
        <taxon>Halobacteriales</taxon>
        <taxon>Haloferacaceae</taxon>
        <taxon>Halorubrum</taxon>
    </lineage>
</organism>
<evidence type="ECO:0000256" key="1">
    <source>
        <dbReference type="SAM" id="MobiDB-lite"/>
    </source>
</evidence>
<keyword evidence="4" id="KW-1185">Reference proteome</keyword>
<evidence type="ECO:0000313" key="4">
    <source>
        <dbReference type="Proteomes" id="UP001596118"/>
    </source>
</evidence>
<dbReference type="AlphaFoldDB" id="A0ABD5R406"/>
<evidence type="ECO:0000313" key="3">
    <source>
        <dbReference type="EMBL" id="MFC5279687.1"/>
    </source>
</evidence>
<dbReference type="RefSeq" id="WP_256411404.1">
    <property type="nucleotide sequence ID" value="NZ_JANHDM010000004.1"/>
</dbReference>
<feature type="domain" description="DUF5786" evidence="2">
    <location>
        <begin position="3"/>
        <end position="54"/>
    </location>
</feature>
<comment type="caution">
    <text evidence="3">The sequence shown here is derived from an EMBL/GenBank/DDBJ whole genome shotgun (WGS) entry which is preliminary data.</text>
</comment>
<feature type="region of interest" description="Disordered" evidence="1">
    <location>
        <begin position="1"/>
        <end position="43"/>
    </location>
</feature>
<dbReference type="InterPro" id="IPR043902">
    <property type="entry name" value="DUF5786"/>
</dbReference>
<name>A0ABD5R406_9EURY</name>
<dbReference type="EMBL" id="JBHSKY010000015">
    <property type="protein sequence ID" value="MFC5279687.1"/>
    <property type="molecule type" value="Genomic_DNA"/>
</dbReference>